<keyword evidence="2" id="KW-1185">Reference proteome</keyword>
<protein>
    <submittedName>
        <fullName evidence="1">60S ribosomal protein L37-1-like</fullName>
    </submittedName>
</protein>
<accession>A0AAX6FL50</accession>
<reference evidence="1" key="2">
    <citation type="submission" date="2023-04" db="EMBL/GenBank/DDBJ databases">
        <authorList>
            <person name="Bruccoleri R.E."/>
            <person name="Oakeley E.J."/>
            <person name="Faust A.-M."/>
            <person name="Dessus-Babus S."/>
            <person name="Altorfer M."/>
            <person name="Burckhardt D."/>
            <person name="Oertli M."/>
            <person name="Naumann U."/>
            <person name="Petersen F."/>
            <person name="Wong J."/>
        </authorList>
    </citation>
    <scope>NUCLEOTIDE SEQUENCE</scope>
    <source>
        <strain evidence="1">GSM-AAB239-AS_SAM_17_03QT</strain>
        <tissue evidence="1">Leaf</tissue>
    </source>
</reference>
<gene>
    <name evidence="1" type="ORF">M6B38_413170</name>
</gene>
<reference evidence="1" key="1">
    <citation type="journal article" date="2023" name="GigaByte">
        <title>Genome assembly of the bearded iris, Iris pallida Lam.</title>
        <authorList>
            <person name="Bruccoleri R.E."/>
            <person name="Oakeley E.J."/>
            <person name="Faust A.M.E."/>
            <person name="Altorfer M."/>
            <person name="Dessus-Babus S."/>
            <person name="Burckhardt D."/>
            <person name="Oertli M."/>
            <person name="Naumann U."/>
            <person name="Petersen F."/>
            <person name="Wong J."/>
        </authorList>
    </citation>
    <scope>NUCLEOTIDE SEQUENCE</scope>
    <source>
        <strain evidence="1">GSM-AAB239-AS_SAM_17_03QT</strain>
    </source>
</reference>
<dbReference type="EMBL" id="JANAVB010027998">
    <property type="protein sequence ID" value="KAJ6817096.1"/>
    <property type="molecule type" value="Genomic_DNA"/>
</dbReference>
<dbReference type="AlphaFoldDB" id="A0AAX6FL50"/>
<comment type="caution">
    <text evidence="1">The sequence shown here is derived from an EMBL/GenBank/DDBJ whole genome shotgun (WGS) entry which is preliminary data.</text>
</comment>
<evidence type="ECO:0000313" key="1">
    <source>
        <dbReference type="EMBL" id="KAJ6817096.1"/>
    </source>
</evidence>
<dbReference type="Proteomes" id="UP001140949">
    <property type="component" value="Unassembled WGS sequence"/>
</dbReference>
<sequence>MKLQRSCWRKDSVEETVGGRIPPWNCQLNCFMAEGIRLGRPTVEIVATELLEVERRRNEETTCWGGKSHCLKRDSTVSVDPFPVTS</sequence>
<dbReference type="GO" id="GO:0005840">
    <property type="term" value="C:ribosome"/>
    <property type="evidence" value="ECO:0007669"/>
    <property type="project" value="UniProtKB-KW"/>
</dbReference>
<keyword evidence="1" id="KW-0689">Ribosomal protein</keyword>
<keyword evidence="1" id="KW-0687">Ribonucleoprotein</keyword>
<name>A0AAX6FL50_IRIPA</name>
<proteinExistence type="predicted"/>
<organism evidence="1 2">
    <name type="scientific">Iris pallida</name>
    <name type="common">Sweet iris</name>
    <dbReference type="NCBI Taxonomy" id="29817"/>
    <lineage>
        <taxon>Eukaryota</taxon>
        <taxon>Viridiplantae</taxon>
        <taxon>Streptophyta</taxon>
        <taxon>Embryophyta</taxon>
        <taxon>Tracheophyta</taxon>
        <taxon>Spermatophyta</taxon>
        <taxon>Magnoliopsida</taxon>
        <taxon>Liliopsida</taxon>
        <taxon>Asparagales</taxon>
        <taxon>Iridaceae</taxon>
        <taxon>Iridoideae</taxon>
        <taxon>Irideae</taxon>
        <taxon>Iris</taxon>
    </lineage>
</organism>
<evidence type="ECO:0000313" key="2">
    <source>
        <dbReference type="Proteomes" id="UP001140949"/>
    </source>
</evidence>